<feature type="domain" description="2-isopropylmalate synthase/homocitrate synthase post-catalytic" evidence="2">
    <location>
        <begin position="20"/>
        <end position="57"/>
    </location>
</feature>
<sequence>MPVSYDDTGQRGWCNPHRHVCSGWNAIKSRSEQLGLSMSDDQYKILTAKIKQMADTRPLAIDDTDSIIRAHHHELENGKDRVIED</sequence>
<evidence type="ECO:0000313" key="3">
    <source>
        <dbReference type="EMBL" id="QLI67790.1"/>
    </source>
</evidence>
<evidence type="ECO:0000259" key="2">
    <source>
        <dbReference type="Pfam" id="PF22617"/>
    </source>
</evidence>
<dbReference type="RefSeq" id="XP_065986450.1">
    <property type="nucleotide sequence ID" value="XM_066130262.1"/>
</dbReference>
<reference evidence="3 4" key="1">
    <citation type="submission" date="2020-07" db="EMBL/GenBank/DDBJ databases">
        <title>Telomere length de novo assembly of all 7 chromosomes of the fungus, Metarhizium brunneum, using a novel assembly pipeline.</title>
        <authorList>
            <person name="Saud z."/>
            <person name="Kortsinoglou A."/>
            <person name="Kouvelis V.N."/>
            <person name="Butt T.M."/>
        </authorList>
    </citation>
    <scope>NUCLEOTIDE SEQUENCE [LARGE SCALE GENOMIC DNA]</scope>
    <source>
        <strain evidence="3 4">4556</strain>
    </source>
</reference>
<dbReference type="GeneID" id="90967662"/>
<proteinExistence type="predicted"/>
<dbReference type="InterPro" id="IPR054691">
    <property type="entry name" value="LeuA/HCS_post-cat"/>
</dbReference>
<keyword evidence="4" id="KW-1185">Reference proteome</keyword>
<name>A0A7D5UVF7_9HYPO</name>
<dbReference type="Proteomes" id="UP000510686">
    <property type="component" value="Chromosome 2"/>
</dbReference>
<dbReference type="EMBL" id="CP058933">
    <property type="protein sequence ID" value="QLI67790.1"/>
    <property type="molecule type" value="Genomic_DNA"/>
</dbReference>
<gene>
    <name evidence="3" type="primary">lys1_1</name>
    <name evidence="3" type="ORF">G6M90_00g039900</name>
</gene>
<evidence type="ECO:0000256" key="1">
    <source>
        <dbReference type="ARBA" id="ARBA00022679"/>
    </source>
</evidence>
<dbReference type="Pfam" id="PF22617">
    <property type="entry name" value="HCS_D2"/>
    <property type="match status" value="1"/>
</dbReference>
<evidence type="ECO:0000313" key="4">
    <source>
        <dbReference type="Proteomes" id="UP000510686"/>
    </source>
</evidence>
<dbReference type="AlphaFoldDB" id="A0A7D5UVF7"/>
<dbReference type="KEGG" id="mbrn:90967662"/>
<dbReference type="GO" id="GO:0016740">
    <property type="term" value="F:transferase activity"/>
    <property type="evidence" value="ECO:0007669"/>
    <property type="project" value="UniProtKB-KW"/>
</dbReference>
<dbReference type="OrthoDB" id="2015253at2759"/>
<protein>
    <submittedName>
        <fullName evidence="3">Homocitrate synthase</fullName>
    </submittedName>
</protein>
<dbReference type="Gene3D" id="1.10.238.260">
    <property type="match status" value="1"/>
</dbReference>
<accession>A0A7D5UVF7</accession>
<organism evidence="3 4">
    <name type="scientific">Metarhizium brunneum</name>
    <dbReference type="NCBI Taxonomy" id="500148"/>
    <lineage>
        <taxon>Eukaryota</taxon>
        <taxon>Fungi</taxon>
        <taxon>Dikarya</taxon>
        <taxon>Ascomycota</taxon>
        <taxon>Pezizomycotina</taxon>
        <taxon>Sordariomycetes</taxon>
        <taxon>Hypocreomycetidae</taxon>
        <taxon>Hypocreales</taxon>
        <taxon>Clavicipitaceae</taxon>
        <taxon>Metarhizium</taxon>
    </lineage>
</organism>
<keyword evidence="1" id="KW-0808">Transferase</keyword>